<dbReference type="InterPro" id="IPR050085">
    <property type="entry name" value="AGPR"/>
</dbReference>
<dbReference type="Gene3D" id="3.40.50.720">
    <property type="entry name" value="NAD(P)-binding Rossmann-like Domain"/>
    <property type="match status" value="1"/>
</dbReference>
<reference evidence="3 4" key="1">
    <citation type="submission" date="2024-05" db="EMBL/GenBank/DDBJ databases">
        <authorList>
            <person name="De Oliveira J.P."/>
            <person name="Noriler S.A."/>
            <person name="De Oliveira A.G."/>
            <person name="Sipoli D.S."/>
        </authorList>
    </citation>
    <scope>NUCLEOTIDE SEQUENCE [LARGE SCALE GENOMIC DNA]</scope>
    <source>
        <strain evidence="3 4">LABIM186</strain>
    </source>
</reference>
<dbReference type="SMART" id="SM00859">
    <property type="entry name" value="Semialdhyde_dh"/>
    <property type="match status" value="1"/>
</dbReference>
<dbReference type="EMBL" id="JBDQQU010000013">
    <property type="protein sequence ID" value="MEO3955972.1"/>
    <property type="molecule type" value="Genomic_DNA"/>
</dbReference>
<gene>
    <name evidence="3" type="ORF">ABH309_16080</name>
</gene>
<dbReference type="Pfam" id="PF01118">
    <property type="entry name" value="Semialdhyde_dh"/>
    <property type="match status" value="1"/>
</dbReference>
<organism evidence="3 4">
    <name type="scientific">Chromobacterium piscinae</name>
    <dbReference type="NCBI Taxonomy" id="686831"/>
    <lineage>
        <taxon>Bacteria</taxon>
        <taxon>Pseudomonadati</taxon>
        <taxon>Pseudomonadota</taxon>
        <taxon>Betaproteobacteria</taxon>
        <taxon>Neisseriales</taxon>
        <taxon>Chromobacteriaceae</taxon>
        <taxon>Chromobacterium</taxon>
    </lineage>
</organism>
<accession>A0ABV0H847</accession>
<dbReference type="PANTHER" id="PTHR32338">
    <property type="entry name" value="N-ACETYL-GAMMA-GLUTAMYL-PHOSPHATE REDUCTASE, CHLOROPLASTIC-RELATED-RELATED"/>
    <property type="match status" value="1"/>
</dbReference>
<dbReference type="InterPro" id="IPR036291">
    <property type="entry name" value="NAD(P)-bd_dom_sf"/>
</dbReference>
<feature type="domain" description="Semialdehyde dehydrogenase NAD-binding" evidence="2">
    <location>
        <begin position="24"/>
        <end position="134"/>
    </location>
</feature>
<evidence type="ECO:0000259" key="2">
    <source>
        <dbReference type="SMART" id="SM00859"/>
    </source>
</evidence>
<dbReference type="Proteomes" id="UP001438292">
    <property type="component" value="Unassembled WGS sequence"/>
</dbReference>
<dbReference type="SUPFAM" id="SSF52172">
    <property type="entry name" value="CheY-like"/>
    <property type="match status" value="1"/>
</dbReference>
<dbReference type="PANTHER" id="PTHR32338:SF10">
    <property type="entry name" value="N-ACETYL-GAMMA-GLUTAMYL-PHOSPHATE REDUCTASE, CHLOROPLASTIC-RELATED"/>
    <property type="match status" value="1"/>
</dbReference>
<keyword evidence="4" id="KW-1185">Reference proteome</keyword>
<comment type="caution">
    <text evidence="3">The sequence shown here is derived from an EMBL/GenBank/DDBJ whole genome shotgun (WGS) entry which is preliminary data.</text>
</comment>
<keyword evidence="1" id="KW-0055">Arginine biosynthesis</keyword>
<feature type="non-terminal residue" evidence="3">
    <location>
        <position position="1"/>
    </location>
</feature>
<proteinExistence type="predicted"/>
<keyword evidence="1" id="KW-0028">Amino-acid biosynthesis</keyword>
<evidence type="ECO:0000313" key="3">
    <source>
        <dbReference type="EMBL" id="MEO3955972.1"/>
    </source>
</evidence>
<dbReference type="SUPFAM" id="SSF51735">
    <property type="entry name" value="NAD(P)-binding Rossmann-fold domains"/>
    <property type="match status" value="1"/>
</dbReference>
<dbReference type="InterPro" id="IPR011006">
    <property type="entry name" value="CheY-like_superfamily"/>
</dbReference>
<sequence length="236" mass="25615">IVGNGAKPRPGACDCKKGYSLMLNTLIVGASGYAGVELATFIHRHPHMNITALAVSAQSPDAGKPLSDLHPQLKGVVDLPLQPLSSAAEWADKVDVVFLDINIPSIDGLLLAKNLHKAARPPRIVFVDHRHFHFLLDHLDHPLGQACHQRVDQQGMEYDDARQTGRAAAKHPAVAFDGNTAHCDYLPCLHALADWKPASRRPRQHKVNSRNGLAAIRNHPRRLTAPGAACPAAYIL</sequence>
<name>A0ABV0H847_9NEIS</name>
<protein>
    <recommendedName>
        <fullName evidence="2">Semialdehyde dehydrogenase NAD-binding domain-containing protein</fullName>
    </recommendedName>
</protein>
<dbReference type="InterPro" id="IPR000534">
    <property type="entry name" value="Semialdehyde_DH_NAD-bd"/>
</dbReference>
<evidence type="ECO:0000313" key="4">
    <source>
        <dbReference type="Proteomes" id="UP001438292"/>
    </source>
</evidence>
<evidence type="ECO:0000256" key="1">
    <source>
        <dbReference type="ARBA" id="ARBA00022571"/>
    </source>
</evidence>